<reference evidence="2" key="1">
    <citation type="journal article" date="2019" name="Int. J. Syst. Evol. Microbiol.">
        <title>The Global Catalogue of Microorganisms (GCM) 10K type strain sequencing project: providing services to taxonomists for standard genome sequencing and annotation.</title>
        <authorList>
            <consortium name="The Broad Institute Genomics Platform"/>
            <consortium name="The Broad Institute Genome Sequencing Center for Infectious Disease"/>
            <person name="Wu L."/>
            <person name="Ma J."/>
        </authorList>
    </citation>
    <scope>NUCLEOTIDE SEQUENCE [LARGE SCALE GENOMIC DNA]</scope>
    <source>
        <strain evidence="2">CCUG 61948</strain>
    </source>
</reference>
<sequence>MAVYKINEDFYDDSFLLIAIHSSLEDYTLVYHLNKTLKTNFKRSNTDFDLSENSSFPWFDWVDQFNDRYWVLVANQSTKQELQVNNDLFQNETTYSRPRLVPEYKEVDYFLKIEEEEGLESDEIIKVLTKMPKVITAYAVSTDKLKSKKNLIF</sequence>
<dbReference type="InterPro" id="IPR047690">
    <property type="entry name" value="IPExxxVDY_fam"/>
</dbReference>
<evidence type="ECO:0000313" key="2">
    <source>
        <dbReference type="Proteomes" id="UP001597012"/>
    </source>
</evidence>
<dbReference type="EMBL" id="JBHTHY010000014">
    <property type="protein sequence ID" value="MFD0799154.1"/>
    <property type="molecule type" value="Genomic_DNA"/>
</dbReference>
<accession>A0ABW3B9Z8</accession>
<keyword evidence="2" id="KW-1185">Reference proteome</keyword>
<comment type="caution">
    <text evidence="1">The sequence shown here is derived from an EMBL/GenBank/DDBJ whole genome shotgun (WGS) entry which is preliminary data.</text>
</comment>
<protein>
    <submittedName>
        <fullName evidence="1">IPExxxVDY family protein</fullName>
    </submittedName>
</protein>
<dbReference type="Proteomes" id="UP001597012">
    <property type="component" value="Unassembled WGS sequence"/>
</dbReference>
<organism evidence="1 2">
    <name type="scientific">Maribacter chungangensis</name>
    <dbReference type="NCBI Taxonomy" id="1069117"/>
    <lineage>
        <taxon>Bacteria</taxon>
        <taxon>Pseudomonadati</taxon>
        <taxon>Bacteroidota</taxon>
        <taxon>Flavobacteriia</taxon>
        <taxon>Flavobacteriales</taxon>
        <taxon>Flavobacteriaceae</taxon>
        <taxon>Maribacter</taxon>
    </lineage>
</organism>
<dbReference type="RefSeq" id="WP_379936056.1">
    <property type="nucleotide sequence ID" value="NZ_JBHTHY010000014.1"/>
</dbReference>
<dbReference type="NCBIfam" id="NF033205">
    <property type="entry name" value="IPExxxVDY"/>
    <property type="match status" value="1"/>
</dbReference>
<name>A0ABW3B9Z8_9FLAO</name>
<proteinExistence type="predicted"/>
<evidence type="ECO:0000313" key="1">
    <source>
        <dbReference type="EMBL" id="MFD0799154.1"/>
    </source>
</evidence>
<gene>
    <name evidence="1" type="ORF">ACFQZJ_16890</name>
</gene>